<dbReference type="InterPro" id="IPR029044">
    <property type="entry name" value="Nucleotide-diphossugar_trans"/>
</dbReference>
<keyword evidence="2" id="KW-0548">Nucleotidyltransferase</keyword>
<dbReference type="SUPFAM" id="SSF53448">
    <property type="entry name" value="Nucleotide-diphospho-sugar transferases"/>
    <property type="match status" value="1"/>
</dbReference>
<reference evidence="4 5" key="1">
    <citation type="submission" date="2024-04" db="EMBL/GenBank/DDBJ databases">
        <title>WGS of bacteria from Torrens River.</title>
        <authorList>
            <person name="Wyrsch E.R."/>
            <person name="Drigo B."/>
        </authorList>
    </citation>
    <scope>NUCLEOTIDE SEQUENCE [LARGE SCALE GENOMIC DNA]</scope>
    <source>
        <strain evidence="4 5">TWI391</strain>
    </source>
</reference>
<gene>
    <name evidence="4" type="ORF">ABE541_18685</name>
</gene>
<keyword evidence="1" id="KW-0808">Transferase</keyword>
<dbReference type="PANTHER" id="PTHR43584:SF8">
    <property type="entry name" value="N-ACETYLMURAMATE ALPHA-1-PHOSPHATE URIDYLYLTRANSFERASE"/>
    <property type="match status" value="1"/>
</dbReference>
<dbReference type="Pfam" id="PF12804">
    <property type="entry name" value="NTP_transf_3"/>
    <property type="match status" value="1"/>
</dbReference>
<dbReference type="Proteomes" id="UP001409291">
    <property type="component" value="Unassembled WGS sequence"/>
</dbReference>
<name>A0ABV0C0P2_9SPHI</name>
<accession>A0ABV0C0P2</accession>
<dbReference type="InterPro" id="IPR025877">
    <property type="entry name" value="MobA-like_NTP_Trfase"/>
</dbReference>
<feature type="domain" description="MobA-like NTP transferase" evidence="3">
    <location>
        <begin position="4"/>
        <end position="157"/>
    </location>
</feature>
<protein>
    <submittedName>
        <fullName evidence="4">NDP-sugar synthase</fullName>
    </submittedName>
</protein>
<dbReference type="RefSeq" id="WP_132767666.1">
    <property type="nucleotide sequence ID" value="NZ_JAOQNK010000001.1"/>
</dbReference>
<dbReference type="PANTHER" id="PTHR43584">
    <property type="entry name" value="NUCLEOTIDYL TRANSFERASE"/>
    <property type="match status" value="1"/>
</dbReference>
<evidence type="ECO:0000313" key="5">
    <source>
        <dbReference type="Proteomes" id="UP001409291"/>
    </source>
</evidence>
<dbReference type="Gene3D" id="3.90.550.10">
    <property type="entry name" value="Spore Coat Polysaccharide Biosynthesis Protein SpsA, Chain A"/>
    <property type="match status" value="1"/>
</dbReference>
<dbReference type="EMBL" id="JBDJNQ010000009">
    <property type="protein sequence ID" value="MEN5379299.1"/>
    <property type="molecule type" value="Genomic_DNA"/>
</dbReference>
<evidence type="ECO:0000259" key="3">
    <source>
        <dbReference type="Pfam" id="PF12804"/>
    </source>
</evidence>
<sequence length="237" mass="26866">MEYAIIAAGEGQRLKKEGFKKAKPLLPLLGVPMIERLINIFAAQGARSVFIIINGKNKELHKFLVKHEFKIPIHLLLKDTVSSLHSFVALQEAFPHWDSCCLTTTDTVFEPDTFGQYVEAFQQGDMDGLFAVTPFVDDESPLYVTVNSDNRIVCFSDNKYPQAAFVSGGIYCLRKKAMQAAVESLAAGNQRMRNYQRFLIDKGFMIKAYPFAKIIDVDHLHDRETAEYFLMEQKSQS</sequence>
<evidence type="ECO:0000256" key="1">
    <source>
        <dbReference type="ARBA" id="ARBA00022679"/>
    </source>
</evidence>
<evidence type="ECO:0000256" key="2">
    <source>
        <dbReference type="ARBA" id="ARBA00022695"/>
    </source>
</evidence>
<organism evidence="4 5">
    <name type="scientific">Sphingobacterium kitahiroshimense</name>
    <dbReference type="NCBI Taxonomy" id="470446"/>
    <lineage>
        <taxon>Bacteria</taxon>
        <taxon>Pseudomonadati</taxon>
        <taxon>Bacteroidota</taxon>
        <taxon>Sphingobacteriia</taxon>
        <taxon>Sphingobacteriales</taxon>
        <taxon>Sphingobacteriaceae</taxon>
        <taxon>Sphingobacterium</taxon>
    </lineage>
</organism>
<keyword evidence="5" id="KW-1185">Reference proteome</keyword>
<proteinExistence type="predicted"/>
<evidence type="ECO:0000313" key="4">
    <source>
        <dbReference type="EMBL" id="MEN5379299.1"/>
    </source>
</evidence>
<dbReference type="InterPro" id="IPR050065">
    <property type="entry name" value="GlmU-like"/>
</dbReference>
<comment type="caution">
    <text evidence="4">The sequence shown here is derived from an EMBL/GenBank/DDBJ whole genome shotgun (WGS) entry which is preliminary data.</text>
</comment>